<keyword evidence="5 7" id="KW-1133">Transmembrane helix</keyword>
<feature type="transmembrane region" description="Helical" evidence="7">
    <location>
        <begin position="172"/>
        <end position="202"/>
    </location>
</feature>
<dbReference type="InterPro" id="IPR050360">
    <property type="entry name" value="MFS_Sugar_Transporters"/>
</dbReference>
<comment type="caution">
    <text evidence="9">The sequence shown here is derived from an EMBL/GenBank/DDBJ whole genome shotgun (WGS) entry which is preliminary data.</text>
</comment>
<accession>A0ABR3ZUB7</accession>
<dbReference type="PANTHER" id="PTHR48022:SF28">
    <property type="entry name" value="MAJOR FACILITATOR SUPERFAMILY (MFS) PROFILE DOMAIN-CONTAINING PROTEIN-RELATED"/>
    <property type="match status" value="1"/>
</dbReference>
<dbReference type="InterPro" id="IPR003663">
    <property type="entry name" value="Sugar/inositol_transpt"/>
</dbReference>
<keyword evidence="3" id="KW-0813">Transport</keyword>
<dbReference type="InterPro" id="IPR036259">
    <property type="entry name" value="MFS_trans_sf"/>
</dbReference>
<evidence type="ECO:0000259" key="8">
    <source>
        <dbReference type="PROSITE" id="PS50850"/>
    </source>
</evidence>
<comment type="similarity">
    <text evidence="2">Belongs to the major facilitator superfamily. Sugar transporter (TC 2.A.1.1) family.</text>
</comment>
<evidence type="ECO:0000256" key="5">
    <source>
        <dbReference type="ARBA" id="ARBA00022989"/>
    </source>
</evidence>
<evidence type="ECO:0000256" key="4">
    <source>
        <dbReference type="ARBA" id="ARBA00022692"/>
    </source>
</evidence>
<dbReference type="PRINTS" id="PR00171">
    <property type="entry name" value="SUGRTRNSPORT"/>
</dbReference>
<dbReference type="Gene3D" id="1.20.1250.20">
    <property type="entry name" value="MFS general substrate transporter like domains"/>
    <property type="match status" value="1"/>
</dbReference>
<keyword evidence="6 7" id="KW-0472">Membrane</keyword>
<dbReference type="Pfam" id="PF00083">
    <property type="entry name" value="Sugar_tr"/>
    <property type="match status" value="1"/>
</dbReference>
<evidence type="ECO:0000256" key="7">
    <source>
        <dbReference type="SAM" id="Phobius"/>
    </source>
</evidence>
<dbReference type="InterPro" id="IPR005828">
    <property type="entry name" value="MFS_sugar_transport-like"/>
</dbReference>
<evidence type="ECO:0000313" key="10">
    <source>
        <dbReference type="Proteomes" id="UP001590950"/>
    </source>
</evidence>
<dbReference type="SUPFAM" id="SSF103473">
    <property type="entry name" value="MFS general substrate transporter"/>
    <property type="match status" value="1"/>
</dbReference>
<evidence type="ECO:0000256" key="3">
    <source>
        <dbReference type="ARBA" id="ARBA00022448"/>
    </source>
</evidence>
<feature type="non-terminal residue" evidence="9">
    <location>
        <position position="236"/>
    </location>
</feature>
<dbReference type="PROSITE" id="PS50850">
    <property type="entry name" value="MFS"/>
    <property type="match status" value="1"/>
</dbReference>
<feature type="transmembrane region" description="Helical" evidence="7">
    <location>
        <begin position="113"/>
        <end position="132"/>
    </location>
</feature>
<feature type="domain" description="Major facilitator superfamily (MFS) profile" evidence="8">
    <location>
        <begin position="1"/>
        <end position="236"/>
    </location>
</feature>
<reference evidence="9 10" key="1">
    <citation type="submission" date="2024-09" db="EMBL/GenBank/DDBJ databases">
        <title>Rethinking Asexuality: The Enigmatic Case of Functional Sexual Genes in Lepraria (Stereocaulaceae).</title>
        <authorList>
            <person name="Doellman M."/>
            <person name="Sun Y."/>
            <person name="Barcenas-Pena A."/>
            <person name="Lumbsch H.T."/>
            <person name="Grewe F."/>
        </authorList>
    </citation>
    <scope>NUCLEOTIDE SEQUENCE [LARGE SCALE GENOMIC DNA]</scope>
    <source>
        <strain evidence="9 10">Mercado 3170</strain>
    </source>
</reference>
<dbReference type="PANTHER" id="PTHR48022">
    <property type="entry name" value="PLASTIDIC GLUCOSE TRANSPORTER 4"/>
    <property type="match status" value="1"/>
</dbReference>
<keyword evidence="4 7" id="KW-0812">Transmembrane</keyword>
<sequence length="236" mass="26562">MLFIIMSFPENPRWLAAHDREVESLAILRRLKGHALDDDAIVRLHGDIVRAVEEEEAMNSRSWRTILSTDKIHSRRRLFIACGIQAFQQLGGINAIIYYSGTLFKNVGFSNHISALMSGFLQLWFFIASFIPWPLIDRIGRRPLLLSTVSLMALVMATQAALVYQVQFKTSVSYAAGIAGAVMLFIFEGSFTIGFQATVWVYPSEILPLRLRHKGSSISTATNWICNFIIVQITPP</sequence>
<evidence type="ECO:0000256" key="1">
    <source>
        <dbReference type="ARBA" id="ARBA00004141"/>
    </source>
</evidence>
<comment type="subcellular location">
    <subcellularLocation>
        <location evidence="1">Membrane</location>
        <topology evidence="1">Multi-pass membrane protein</topology>
    </subcellularLocation>
</comment>
<evidence type="ECO:0000313" key="9">
    <source>
        <dbReference type="EMBL" id="KAL2036431.1"/>
    </source>
</evidence>
<proteinExistence type="inferred from homology"/>
<organism evidence="9 10">
    <name type="scientific">Stereocaulon virgatum</name>
    <dbReference type="NCBI Taxonomy" id="373712"/>
    <lineage>
        <taxon>Eukaryota</taxon>
        <taxon>Fungi</taxon>
        <taxon>Dikarya</taxon>
        <taxon>Ascomycota</taxon>
        <taxon>Pezizomycotina</taxon>
        <taxon>Lecanoromycetes</taxon>
        <taxon>OSLEUM clade</taxon>
        <taxon>Lecanoromycetidae</taxon>
        <taxon>Lecanorales</taxon>
        <taxon>Lecanorineae</taxon>
        <taxon>Stereocaulaceae</taxon>
        <taxon>Stereocaulon</taxon>
    </lineage>
</organism>
<name>A0ABR3ZUB7_9LECA</name>
<protein>
    <recommendedName>
        <fullName evidence="8">Major facilitator superfamily (MFS) profile domain-containing protein</fullName>
    </recommendedName>
</protein>
<dbReference type="InterPro" id="IPR020846">
    <property type="entry name" value="MFS_dom"/>
</dbReference>
<keyword evidence="10" id="KW-1185">Reference proteome</keyword>
<dbReference type="EMBL" id="JBEFKJ010000089">
    <property type="protein sequence ID" value="KAL2036431.1"/>
    <property type="molecule type" value="Genomic_DNA"/>
</dbReference>
<evidence type="ECO:0000256" key="6">
    <source>
        <dbReference type="ARBA" id="ARBA00023136"/>
    </source>
</evidence>
<evidence type="ECO:0000256" key="2">
    <source>
        <dbReference type="ARBA" id="ARBA00010992"/>
    </source>
</evidence>
<feature type="transmembrane region" description="Helical" evidence="7">
    <location>
        <begin position="144"/>
        <end position="166"/>
    </location>
</feature>
<feature type="transmembrane region" description="Helical" evidence="7">
    <location>
        <begin position="78"/>
        <end position="101"/>
    </location>
</feature>
<dbReference type="Proteomes" id="UP001590950">
    <property type="component" value="Unassembled WGS sequence"/>
</dbReference>
<gene>
    <name evidence="9" type="ORF">N7G274_010854</name>
</gene>